<gene>
    <name evidence="1" type="ORF">EMLJLAPB_00781</name>
</gene>
<dbReference type="EMBL" id="CAJHIS010000021">
    <property type="protein sequence ID" value="CAD6494427.1"/>
    <property type="molecule type" value="Genomic_DNA"/>
</dbReference>
<accession>A0A811TIX9</accession>
<reference evidence="1" key="1">
    <citation type="submission" date="2020-10" db="EMBL/GenBank/DDBJ databases">
        <authorList>
            <person name="Hahn C.J."/>
            <person name="Laso-Perez R."/>
            <person name="Vulcano F."/>
            <person name="Vaziourakis K.-M."/>
            <person name="Stokke R."/>
            <person name="Steen I.H."/>
            <person name="Teske A."/>
            <person name="Boetius A."/>
            <person name="Liebeke M."/>
            <person name="Amann R."/>
            <person name="Knittel K."/>
        </authorList>
    </citation>
    <scope>NUCLEOTIDE SEQUENCE</scope>
    <source>
        <strain evidence="1">Gfbio:e3339647-f889-4370-9287-4fb5cb688e4c:AG392D22_GoMArc1</strain>
    </source>
</reference>
<evidence type="ECO:0000313" key="2">
    <source>
        <dbReference type="Proteomes" id="UP000634805"/>
    </source>
</evidence>
<evidence type="ECO:0000313" key="1">
    <source>
        <dbReference type="EMBL" id="CAD6494427.1"/>
    </source>
</evidence>
<name>A0A811TIX9_9EURY</name>
<proteinExistence type="predicted"/>
<dbReference type="Proteomes" id="UP000634805">
    <property type="component" value="Unassembled WGS sequence"/>
</dbReference>
<organism evidence="1 2">
    <name type="scientific">Candidatus Argoarchaeum ethanivorans</name>
    <dbReference type="NCBI Taxonomy" id="2608793"/>
    <lineage>
        <taxon>Archaea</taxon>
        <taxon>Methanobacteriati</taxon>
        <taxon>Methanobacteriota</taxon>
        <taxon>Stenosarchaea group</taxon>
        <taxon>Methanomicrobia</taxon>
        <taxon>Methanosarcinales</taxon>
        <taxon>Methanosarcinales incertae sedis</taxon>
        <taxon>GOM Arc I cluster</taxon>
        <taxon>Candidatus Argoarchaeum</taxon>
    </lineage>
</organism>
<dbReference type="AlphaFoldDB" id="A0A811TIX9"/>
<comment type="caution">
    <text evidence="1">The sequence shown here is derived from an EMBL/GenBank/DDBJ whole genome shotgun (WGS) entry which is preliminary data.</text>
</comment>
<sequence length="205" mass="23414">MMNMGIAIITEFSTVQEMLDQLIAPKVEELRDSLISEDGTLKMTTNWLVNNGEELIFSHEMLGIPFKNMQVIVNTLFFKPSVLKPYPNAYHEISKNAKWESIDTIVKRREEVLVNPITFISLISCFKGKDNDRLINLSNILEQLTYSNTEKRFIVTLSSEEDVQKKESEIEVAKTTIIYLNGDAEIGDFRISEEGGGYHGFWAIL</sequence>
<protein>
    <submittedName>
        <fullName evidence="1">Uncharacterized protein</fullName>
    </submittedName>
</protein>